<feature type="transmembrane region" description="Helical" evidence="2">
    <location>
        <begin position="133"/>
        <end position="157"/>
    </location>
</feature>
<feature type="domain" description="PASTA" evidence="3">
    <location>
        <begin position="299"/>
        <end position="366"/>
    </location>
</feature>
<name>A0A3E1J159_GARVA</name>
<reference evidence="4 5" key="1">
    <citation type="submission" date="2016-02" db="EMBL/GenBank/DDBJ databases">
        <authorList>
            <person name="Alioto T."/>
            <person name="Alioto T."/>
        </authorList>
    </citation>
    <scope>NUCLEOTIDE SEQUENCE [LARGE SCALE GENOMIC DNA]</scope>
    <source>
        <strain evidence="4 5">NR010</strain>
    </source>
</reference>
<dbReference type="Gene3D" id="3.30.10.20">
    <property type="match status" value="2"/>
</dbReference>
<evidence type="ECO:0000256" key="1">
    <source>
        <dbReference type="SAM" id="MobiDB-lite"/>
    </source>
</evidence>
<dbReference type="PROSITE" id="PS51178">
    <property type="entry name" value="PASTA"/>
    <property type="match status" value="1"/>
</dbReference>
<dbReference type="CDD" id="cd06577">
    <property type="entry name" value="PASTA_pknB"/>
    <property type="match status" value="2"/>
</dbReference>
<protein>
    <recommendedName>
        <fullName evidence="3">PASTA domain-containing protein</fullName>
    </recommendedName>
</protein>
<keyword evidence="2" id="KW-0812">Transmembrane</keyword>
<dbReference type="OrthoDB" id="3240505at2"/>
<dbReference type="Proteomes" id="UP000259221">
    <property type="component" value="Unassembled WGS sequence"/>
</dbReference>
<comment type="caution">
    <text evidence="4">The sequence shown here is derived from an EMBL/GenBank/DDBJ whole genome shotgun (WGS) entry which is preliminary data.</text>
</comment>
<dbReference type="EMBL" id="LRTV01000001">
    <property type="protein sequence ID" value="RFD80096.1"/>
    <property type="molecule type" value="Genomic_DNA"/>
</dbReference>
<dbReference type="Pfam" id="PF03793">
    <property type="entry name" value="PASTA"/>
    <property type="match status" value="1"/>
</dbReference>
<evidence type="ECO:0000256" key="2">
    <source>
        <dbReference type="SAM" id="Phobius"/>
    </source>
</evidence>
<accession>A0A3E1J159</accession>
<dbReference type="AlphaFoldDB" id="A0A3E1J159"/>
<keyword evidence="2" id="KW-0472">Membrane</keyword>
<sequence length="658" mass="72843">MAFCTNCGNSIKDDAKFCEHCGSPNELYENRSIQTQVNEQVQNYSGEQAQNYSENSNETYATQQPEETLVLNIKQDTFAQQPILTEDTTNNQNSWQEQINSNEQVVKEEYRDNSVGSADTVDKNEEKKHNKTALIVHIICTVIIAAIAVTAGVIYYFTQVNSRSNMITVPVIKVANAQEAATKLRATGFTVRVVQEPNRRKKGSFVSLKGVKSGTQVKSSTTVTVVESLGPGMPKDVVGKTLESITSEVKAMDLPVKVYEVAATSKPGTVVATYPLPGQAFEKSGDDDAMRIAVGVHSDKNVIPVDIFGRSKDEAKNKLANYGINNIEFKPRFSSRKLIGKIVASYPALGSEVTEENEKVTLYYGIDAKDTKNSLTIPLGTDSYSDLSPSTRIASNLGPMAGEWCTNSGKCIYLNEYYPDNNDHSYSKVLLEDHPMKIRSVAELPEETRINDNDLSLTNFSQDISATILFNSETPENDMMKNHLLSGDTGAAEFYEGHDLPSCGKVNNYEGSPSAFCVYGKYINPTDNPDQFEDGNYIGSYDDAGTGLVYRMQDFFVLIPVNAKLEQLEKSGYFRGTGKHTPDLNRPFILRRDPKLYSKTEIPIPDDREPGPDNDTSPFVPTKKHKAIPFAPAPDDDNAYYKVENPVNWSDLHNAKTL</sequence>
<dbReference type="RefSeq" id="WP_116711689.1">
    <property type="nucleotide sequence ID" value="NZ_LRTV01000001.1"/>
</dbReference>
<evidence type="ECO:0000313" key="5">
    <source>
        <dbReference type="Proteomes" id="UP000259221"/>
    </source>
</evidence>
<keyword evidence="2" id="KW-1133">Transmembrane helix</keyword>
<dbReference type="InterPro" id="IPR026870">
    <property type="entry name" value="Zinc_ribbon_dom"/>
</dbReference>
<proteinExistence type="predicted"/>
<feature type="region of interest" description="Disordered" evidence="1">
    <location>
        <begin position="600"/>
        <end position="628"/>
    </location>
</feature>
<evidence type="ECO:0000313" key="4">
    <source>
        <dbReference type="EMBL" id="RFD80096.1"/>
    </source>
</evidence>
<evidence type="ECO:0000259" key="3">
    <source>
        <dbReference type="PROSITE" id="PS51178"/>
    </source>
</evidence>
<dbReference type="Pfam" id="PF13240">
    <property type="entry name" value="Zn_Ribbon_1"/>
    <property type="match status" value="1"/>
</dbReference>
<gene>
    <name evidence="4" type="ORF">AXE77_00825</name>
</gene>
<dbReference type="InterPro" id="IPR005543">
    <property type="entry name" value="PASTA_dom"/>
</dbReference>
<dbReference type="SMART" id="SM00740">
    <property type="entry name" value="PASTA"/>
    <property type="match status" value="3"/>
</dbReference>
<organism evidence="4 5">
    <name type="scientific">Gardnerella vaginalis</name>
    <dbReference type="NCBI Taxonomy" id="2702"/>
    <lineage>
        <taxon>Bacteria</taxon>
        <taxon>Bacillati</taxon>
        <taxon>Actinomycetota</taxon>
        <taxon>Actinomycetes</taxon>
        <taxon>Bifidobacteriales</taxon>
        <taxon>Bifidobacteriaceae</taxon>
        <taxon>Gardnerella</taxon>
    </lineage>
</organism>